<feature type="compositionally biased region" description="Polar residues" evidence="1">
    <location>
        <begin position="38"/>
        <end position="48"/>
    </location>
</feature>
<accession>S3DRN3</accession>
<feature type="compositionally biased region" description="Basic and acidic residues" evidence="1">
    <location>
        <begin position="125"/>
        <end position="152"/>
    </location>
</feature>
<organism evidence="2 3">
    <name type="scientific">Glarea lozoyensis (strain ATCC 20868 / MF5171)</name>
    <dbReference type="NCBI Taxonomy" id="1116229"/>
    <lineage>
        <taxon>Eukaryota</taxon>
        <taxon>Fungi</taxon>
        <taxon>Dikarya</taxon>
        <taxon>Ascomycota</taxon>
        <taxon>Pezizomycotina</taxon>
        <taxon>Leotiomycetes</taxon>
        <taxon>Helotiales</taxon>
        <taxon>Helotiaceae</taxon>
        <taxon>Glarea</taxon>
    </lineage>
</organism>
<name>S3DRN3_GLAL2</name>
<reference evidence="2 3" key="1">
    <citation type="journal article" date="2013" name="BMC Genomics">
        <title>Genomics-driven discovery of the pneumocandin biosynthetic gene cluster in the fungus Glarea lozoyensis.</title>
        <authorList>
            <person name="Chen L."/>
            <person name="Yue Q."/>
            <person name="Zhang X."/>
            <person name="Xiang M."/>
            <person name="Wang C."/>
            <person name="Li S."/>
            <person name="Che Y."/>
            <person name="Ortiz-Lopez F.J."/>
            <person name="Bills G.F."/>
            <person name="Liu X."/>
            <person name="An Z."/>
        </authorList>
    </citation>
    <scope>NUCLEOTIDE SEQUENCE [LARGE SCALE GENOMIC DNA]</scope>
    <source>
        <strain evidence="3">ATCC 20868 / MF5171</strain>
    </source>
</reference>
<feature type="compositionally biased region" description="Basic and acidic residues" evidence="1">
    <location>
        <begin position="162"/>
        <end position="199"/>
    </location>
</feature>
<feature type="compositionally biased region" description="Basic residues" evidence="1">
    <location>
        <begin position="20"/>
        <end position="30"/>
    </location>
</feature>
<dbReference type="Proteomes" id="UP000016922">
    <property type="component" value="Unassembled WGS sequence"/>
</dbReference>
<proteinExistence type="predicted"/>
<dbReference type="KEGG" id="glz:GLAREA_00281"/>
<gene>
    <name evidence="2" type="ORF">GLAREA_00281</name>
</gene>
<dbReference type="HOGENOM" id="CLU_1372322_0_0_1"/>
<dbReference type="eggNOG" id="ENOG502RPA0">
    <property type="taxonomic scope" value="Eukaryota"/>
</dbReference>
<feature type="compositionally biased region" description="Pro residues" evidence="1">
    <location>
        <begin position="59"/>
        <end position="79"/>
    </location>
</feature>
<sequence length="199" mass="22854">MCFGSKSKPRWEEDVVFASRPKKRHHHHQSHSTSRTQMTETIIKTQRAPSVEYVRQRSPSPPPRMLTPPPKPSPPPPAPVIIVPAAPSPPPRIELVSVEEDLYIPKPPRSHASTSRSSHTRHGSRGGEEVYIERERIRERAAPSPPREEYETFRYVPGVGPGRRERESVGYEGERTTRRVVERERVRGEEGRGSYDRRY</sequence>
<evidence type="ECO:0000256" key="1">
    <source>
        <dbReference type="SAM" id="MobiDB-lite"/>
    </source>
</evidence>
<feature type="region of interest" description="Disordered" evidence="1">
    <location>
        <begin position="1"/>
        <end position="199"/>
    </location>
</feature>
<evidence type="ECO:0000313" key="3">
    <source>
        <dbReference type="Proteomes" id="UP000016922"/>
    </source>
</evidence>
<dbReference type="AlphaFoldDB" id="S3DRN3"/>
<evidence type="ECO:0000313" key="2">
    <source>
        <dbReference type="EMBL" id="EPE29123.1"/>
    </source>
</evidence>
<protein>
    <submittedName>
        <fullName evidence="2">Uncharacterized protein</fullName>
    </submittedName>
</protein>
<dbReference type="EMBL" id="KE145367">
    <property type="protein sequence ID" value="EPE29123.1"/>
    <property type="molecule type" value="Genomic_DNA"/>
</dbReference>
<keyword evidence="3" id="KW-1185">Reference proteome</keyword>
<dbReference type="RefSeq" id="XP_008083232.1">
    <property type="nucleotide sequence ID" value="XM_008085041.1"/>
</dbReference>
<dbReference type="GeneID" id="19459341"/>
<dbReference type="OMA" id="RYETFRY"/>